<feature type="domain" description="Amidase" evidence="2">
    <location>
        <begin position="56"/>
        <end position="514"/>
    </location>
</feature>
<dbReference type="AlphaFoldDB" id="A0A179I9U5"/>
<dbReference type="EMBL" id="LUKN01002720">
    <property type="protein sequence ID" value="OAQ98661.1"/>
    <property type="molecule type" value="Genomic_DNA"/>
</dbReference>
<protein>
    <recommendedName>
        <fullName evidence="2">Amidase domain-containing protein</fullName>
    </recommendedName>
</protein>
<dbReference type="PANTHER" id="PTHR42678">
    <property type="entry name" value="AMIDASE"/>
    <property type="match status" value="1"/>
</dbReference>
<keyword evidence="1" id="KW-0732">Signal</keyword>
<proteinExistence type="predicted"/>
<feature type="chain" id="PRO_5008104302" description="Amidase domain-containing protein" evidence="1">
    <location>
        <begin position="18"/>
        <end position="547"/>
    </location>
</feature>
<reference evidence="3 4" key="1">
    <citation type="submission" date="2016-03" db="EMBL/GenBank/DDBJ databases">
        <title>Fine-scale spatial genetic structure of a fungal parasite of coffee scale insects.</title>
        <authorList>
            <person name="Jackson D."/>
            <person name="Zemenick K.A."/>
            <person name="Malloure B."/>
            <person name="Quandt C.A."/>
            <person name="James T.Y."/>
        </authorList>
    </citation>
    <scope>NUCLEOTIDE SEQUENCE [LARGE SCALE GENOMIC DNA]</scope>
    <source>
        <strain evidence="3 4">UM487</strain>
    </source>
</reference>
<keyword evidence="4" id="KW-1185">Reference proteome</keyword>
<dbReference type="InterPro" id="IPR036928">
    <property type="entry name" value="AS_sf"/>
</dbReference>
<dbReference type="Proteomes" id="UP000243081">
    <property type="component" value="Unassembled WGS sequence"/>
</dbReference>
<comment type="caution">
    <text evidence="3">The sequence shown here is derived from an EMBL/GenBank/DDBJ whole genome shotgun (WGS) entry which is preliminary data.</text>
</comment>
<gene>
    <name evidence="3" type="ORF">LLEC1_02617</name>
</gene>
<sequence>MVAILSGGRLLGAGCLALQFAACAATASSGQFPQLLDATLDELRRGLDGGQFSSVDLTKAYIARINEVSEQLHAVNVINPDALSIAAKLDSERSSGKVGGPLHGIPILIKDNIATDDKMDNTAGSFALVGAKVPEDSTVAAKLRKAGAIILGKANLSQWANNRSNNGTSGWSAVGGQTIGAYFPGHDPLGSSSGSAVSSSIGLAWACLGTETEGSIIAPAQANNIVGIKPTVGLTSRYLVVPVSEHQDTVGPMARTVKDAAHLLSAIAGKDSHDNYTAAIPFGDKVPDYVAACTASGLKGKRIGVPAGLTGSGSELSAPVVEAFRQALKLLQSSGAIIVDNVTLPALGQQYRDANNIVQDADFLTNLPKLYLNSLVTNPNNIKSLADLRAFTQKHPRENWPHRDTGVWDTALKHGYSNDSPQFQQAYQKQLYYAGQLGLTGALKNHTLDAIFAPWDHIAIMAAPLGNPAVTLPLGRMPDGTPVARNEFGNLNVIAPNLPFGVGFAGAPFSEEALIGMAYTLEQQTQVRTKIQPIVVPKTELKDVVDK</sequence>
<dbReference type="PANTHER" id="PTHR42678:SF34">
    <property type="entry name" value="OS04G0183300 PROTEIN"/>
    <property type="match status" value="1"/>
</dbReference>
<dbReference type="SUPFAM" id="SSF75304">
    <property type="entry name" value="Amidase signature (AS) enzymes"/>
    <property type="match status" value="1"/>
</dbReference>
<evidence type="ECO:0000313" key="3">
    <source>
        <dbReference type="EMBL" id="OAQ98661.1"/>
    </source>
</evidence>
<accession>A0A179I9U5</accession>
<feature type="signal peptide" evidence="1">
    <location>
        <begin position="1"/>
        <end position="17"/>
    </location>
</feature>
<evidence type="ECO:0000313" key="4">
    <source>
        <dbReference type="Proteomes" id="UP000243081"/>
    </source>
</evidence>
<dbReference type="OMA" id="QIRRMNP"/>
<name>A0A179I9U5_CORDF</name>
<dbReference type="InterPro" id="IPR023631">
    <property type="entry name" value="Amidase_dom"/>
</dbReference>
<evidence type="ECO:0000256" key="1">
    <source>
        <dbReference type="SAM" id="SignalP"/>
    </source>
</evidence>
<organism evidence="3 4">
    <name type="scientific">Cordyceps confragosa</name>
    <name type="common">Lecanicillium lecanii</name>
    <dbReference type="NCBI Taxonomy" id="2714763"/>
    <lineage>
        <taxon>Eukaryota</taxon>
        <taxon>Fungi</taxon>
        <taxon>Dikarya</taxon>
        <taxon>Ascomycota</taxon>
        <taxon>Pezizomycotina</taxon>
        <taxon>Sordariomycetes</taxon>
        <taxon>Hypocreomycetidae</taxon>
        <taxon>Hypocreales</taxon>
        <taxon>Cordycipitaceae</taxon>
        <taxon>Akanthomyces</taxon>
    </lineage>
</organism>
<dbReference type="OrthoDB" id="566138at2759"/>
<dbReference type="Gene3D" id="3.90.1300.10">
    <property type="entry name" value="Amidase signature (AS) domain"/>
    <property type="match status" value="1"/>
</dbReference>
<dbReference type="Pfam" id="PF01425">
    <property type="entry name" value="Amidase"/>
    <property type="match status" value="1"/>
</dbReference>
<evidence type="ECO:0000259" key="2">
    <source>
        <dbReference type="Pfam" id="PF01425"/>
    </source>
</evidence>